<protein>
    <submittedName>
        <fullName evidence="3">FHA domain-containing protein</fullName>
    </submittedName>
</protein>
<comment type="caution">
    <text evidence="3">The sequence shown here is derived from an EMBL/GenBank/DDBJ whole genome shotgun (WGS) entry which is preliminary data.</text>
</comment>
<dbReference type="SUPFAM" id="SSF55073">
    <property type="entry name" value="Nucleotide cyclase"/>
    <property type="match status" value="1"/>
</dbReference>
<evidence type="ECO:0000313" key="4">
    <source>
        <dbReference type="Proteomes" id="UP000318199"/>
    </source>
</evidence>
<dbReference type="InterPro" id="IPR000253">
    <property type="entry name" value="FHA_dom"/>
</dbReference>
<dbReference type="Proteomes" id="UP000318199">
    <property type="component" value="Unassembled WGS sequence"/>
</dbReference>
<accession>A0A562ZNX7</accession>
<dbReference type="CDD" id="cd07302">
    <property type="entry name" value="CHD"/>
    <property type="match status" value="1"/>
</dbReference>
<dbReference type="GO" id="GO:0004016">
    <property type="term" value="F:adenylate cyclase activity"/>
    <property type="evidence" value="ECO:0007669"/>
    <property type="project" value="UniProtKB-ARBA"/>
</dbReference>
<dbReference type="RefSeq" id="WP_145893826.1">
    <property type="nucleotide sequence ID" value="NZ_VOBQ01000012.1"/>
</dbReference>
<dbReference type="InterPro" id="IPR001054">
    <property type="entry name" value="A/G_cyclase"/>
</dbReference>
<dbReference type="InterPro" id="IPR008984">
    <property type="entry name" value="SMAD_FHA_dom_sf"/>
</dbReference>
<dbReference type="Pfam" id="PF00498">
    <property type="entry name" value="FHA"/>
    <property type="match status" value="1"/>
</dbReference>
<feature type="domain" description="FHA" evidence="1">
    <location>
        <begin position="217"/>
        <end position="265"/>
    </location>
</feature>
<evidence type="ECO:0000259" key="1">
    <source>
        <dbReference type="PROSITE" id="PS50006"/>
    </source>
</evidence>
<dbReference type="PANTHER" id="PTHR43081:SF1">
    <property type="entry name" value="ADENYLATE CYCLASE, TERMINAL-DIFFERENTIATION SPECIFIC"/>
    <property type="match status" value="1"/>
</dbReference>
<feature type="domain" description="Guanylate cyclase" evidence="2">
    <location>
        <begin position="6"/>
        <end position="121"/>
    </location>
</feature>
<dbReference type="GO" id="GO:0035556">
    <property type="term" value="P:intracellular signal transduction"/>
    <property type="evidence" value="ECO:0007669"/>
    <property type="project" value="InterPro"/>
</dbReference>
<dbReference type="InterPro" id="IPR029787">
    <property type="entry name" value="Nucleotide_cyclase"/>
</dbReference>
<proteinExistence type="predicted"/>
<dbReference type="GO" id="GO:0009190">
    <property type="term" value="P:cyclic nucleotide biosynthetic process"/>
    <property type="evidence" value="ECO:0007669"/>
    <property type="project" value="InterPro"/>
</dbReference>
<dbReference type="PROSITE" id="PS50006">
    <property type="entry name" value="FHA_DOMAIN"/>
    <property type="match status" value="1"/>
</dbReference>
<keyword evidence="4" id="KW-1185">Reference proteome</keyword>
<dbReference type="InterPro" id="IPR050697">
    <property type="entry name" value="Adenylyl/Guanylyl_Cyclase_3/4"/>
</dbReference>
<evidence type="ECO:0000259" key="2">
    <source>
        <dbReference type="PROSITE" id="PS50125"/>
    </source>
</evidence>
<dbReference type="OrthoDB" id="9801841at2"/>
<dbReference type="AlphaFoldDB" id="A0A562ZNX7"/>
<name>A0A562ZNX7_9BURK</name>
<dbReference type="EMBL" id="VOBQ01000012">
    <property type="protein sequence ID" value="TWO70270.1"/>
    <property type="molecule type" value="Genomic_DNA"/>
</dbReference>
<reference evidence="3 4" key="1">
    <citation type="submission" date="2019-07" db="EMBL/GenBank/DDBJ databases">
        <title>Caenimonas sedimenti sp. nov., isolated from activated sludge.</title>
        <authorList>
            <person name="Xu J."/>
        </authorList>
    </citation>
    <scope>NUCLEOTIDE SEQUENCE [LARGE SCALE GENOMIC DNA]</scope>
    <source>
        <strain evidence="3 4">HX-9-20</strain>
    </source>
</reference>
<dbReference type="Gene3D" id="2.60.200.20">
    <property type="match status" value="1"/>
</dbReference>
<dbReference type="SUPFAM" id="SSF49879">
    <property type="entry name" value="SMAD/FHA domain"/>
    <property type="match status" value="1"/>
</dbReference>
<organism evidence="3 4">
    <name type="scientific">Caenimonas sedimenti</name>
    <dbReference type="NCBI Taxonomy" id="2596921"/>
    <lineage>
        <taxon>Bacteria</taxon>
        <taxon>Pseudomonadati</taxon>
        <taxon>Pseudomonadota</taxon>
        <taxon>Betaproteobacteria</taxon>
        <taxon>Burkholderiales</taxon>
        <taxon>Comamonadaceae</taxon>
        <taxon>Caenimonas</taxon>
    </lineage>
</organism>
<evidence type="ECO:0000313" key="3">
    <source>
        <dbReference type="EMBL" id="TWO70270.1"/>
    </source>
</evidence>
<sequence length="310" mass="33676">MTARTTVMFADLTGSTGVFEALGNEAATQTITGLTNWIGQVCQQHHGRVVKTLGDGVLALFPDGENAIEAVVHMQREHEKRKKARGPAHLMDLQVGLDCGEIVEVDGDCYGDAVNVASRMADLSGGRQIWATDSVTGQVEYPAPGVRFHALGNVTIRGKAQQRKVFRVEWEDLATDMMTLPGYAAPKAPGGGPLAQGLIELTYLDQCQEFPAENLPVHMGRAREAEFVVNDRHVSRLHARIEWRNPTFVLVDLSSFGTSVRFTGAQTVLTLRRDECVLHDSGEIALAPSFDDLMVPTVNFSLAVGPGAKR</sequence>
<dbReference type="Gene3D" id="3.30.70.1230">
    <property type="entry name" value="Nucleotide cyclase"/>
    <property type="match status" value="1"/>
</dbReference>
<dbReference type="Pfam" id="PF00211">
    <property type="entry name" value="Guanylate_cyc"/>
    <property type="match status" value="1"/>
</dbReference>
<dbReference type="PANTHER" id="PTHR43081">
    <property type="entry name" value="ADENYLATE CYCLASE, TERMINAL-DIFFERENTIATION SPECIFIC-RELATED"/>
    <property type="match status" value="1"/>
</dbReference>
<dbReference type="CDD" id="cd00060">
    <property type="entry name" value="FHA"/>
    <property type="match status" value="1"/>
</dbReference>
<dbReference type="PROSITE" id="PS50125">
    <property type="entry name" value="GUANYLATE_CYCLASE_2"/>
    <property type="match status" value="1"/>
</dbReference>
<gene>
    <name evidence="3" type="ORF">FN976_14850</name>
</gene>